<accession>A0ABQ9X8X4</accession>
<feature type="region of interest" description="Disordered" evidence="1">
    <location>
        <begin position="77"/>
        <end position="115"/>
    </location>
</feature>
<dbReference type="Proteomes" id="UP001281761">
    <property type="component" value="Unassembled WGS sequence"/>
</dbReference>
<reference evidence="2 3" key="1">
    <citation type="journal article" date="2022" name="bioRxiv">
        <title>Genomics of Preaxostyla Flagellates Illuminates Evolutionary Transitions and the Path Towards Mitochondrial Loss.</title>
        <authorList>
            <person name="Novak L.V.F."/>
            <person name="Treitli S.C."/>
            <person name="Pyrih J."/>
            <person name="Halakuc P."/>
            <person name="Pipaliya S.V."/>
            <person name="Vacek V."/>
            <person name="Brzon O."/>
            <person name="Soukal P."/>
            <person name="Eme L."/>
            <person name="Dacks J.B."/>
            <person name="Karnkowska A."/>
            <person name="Elias M."/>
            <person name="Hampl V."/>
        </authorList>
    </citation>
    <scope>NUCLEOTIDE SEQUENCE [LARGE SCALE GENOMIC DNA]</scope>
    <source>
        <strain evidence="2">NAU3</strain>
        <tissue evidence="2">Gut</tissue>
    </source>
</reference>
<organism evidence="2 3">
    <name type="scientific">Blattamonas nauphoetae</name>
    <dbReference type="NCBI Taxonomy" id="2049346"/>
    <lineage>
        <taxon>Eukaryota</taxon>
        <taxon>Metamonada</taxon>
        <taxon>Preaxostyla</taxon>
        <taxon>Oxymonadida</taxon>
        <taxon>Blattamonas</taxon>
    </lineage>
</organism>
<name>A0ABQ9X8X4_9EUKA</name>
<keyword evidence="3" id="KW-1185">Reference proteome</keyword>
<sequence>MVCFSPRGFGAEPQFVFRSYHIPLLWNGLEDMAEMNSCPNSDQIADSPKQVLILLPIGSNLDILVKFAPFDTICDDTVSPRNHPGVDPADDTSSDSGNPNDDDEEAFHRNGEEFAGVLMIGGK</sequence>
<dbReference type="EMBL" id="JARBJD010000192">
    <property type="protein sequence ID" value="KAK2947750.1"/>
    <property type="molecule type" value="Genomic_DNA"/>
</dbReference>
<comment type="caution">
    <text evidence="2">The sequence shown here is derived from an EMBL/GenBank/DDBJ whole genome shotgun (WGS) entry which is preliminary data.</text>
</comment>
<evidence type="ECO:0000256" key="1">
    <source>
        <dbReference type="SAM" id="MobiDB-lite"/>
    </source>
</evidence>
<evidence type="ECO:0000313" key="3">
    <source>
        <dbReference type="Proteomes" id="UP001281761"/>
    </source>
</evidence>
<evidence type="ECO:0000313" key="2">
    <source>
        <dbReference type="EMBL" id="KAK2947750.1"/>
    </source>
</evidence>
<proteinExistence type="predicted"/>
<protein>
    <submittedName>
        <fullName evidence="2">Uncharacterized protein</fullName>
    </submittedName>
</protein>
<gene>
    <name evidence="2" type="ORF">BLNAU_17350</name>
</gene>